<sequence length="231" mass="25683">MKTIGVSPSRRAFLRTVTSVAPAAVAVGGSMMVSVACRQDAGDVPYRPKFFAADEWDTLVALVDRLIPADSEGPGSVEAGVAEFIDLQMNTAYGYGGLWYMHGPFIKAPPTMGYQLPFSPRDMYRNALRGLQEAMRKQYGKRFEQLENEEKDQVIGELETGKIDIGTVPPHDFFTQLLQNTREGYFCDPKHGGNKGMAAWRMINFPGARADYIDWVEQYGRRYPLAPVSSA</sequence>
<keyword evidence="4" id="KW-1185">Reference proteome</keyword>
<feature type="signal peptide" evidence="2">
    <location>
        <begin position="1"/>
        <end position="23"/>
    </location>
</feature>
<evidence type="ECO:0000256" key="1">
    <source>
        <dbReference type="SAM" id="Phobius"/>
    </source>
</evidence>
<dbReference type="EMBL" id="CP014579">
    <property type="protein sequence ID" value="ANB76351.1"/>
    <property type="molecule type" value="Genomic_DNA"/>
</dbReference>
<evidence type="ECO:0000313" key="3">
    <source>
        <dbReference type="EMBL" id="ANB76351.1"/>
    </source>
</evidence>
<proteinExistence type="predicted"/>
<keyword evidence="1" id="KW-0812">Transmembrane</keyword>
<dbReference type="RefSeq" id="WP_063499583.1">
    <property type="nucleotide sequence ID" value="NZ_CP014579.1"/>
</dbReference>
<dbReference type="InterPro" id="IPR006311">
    <property type="entry name" value="TAT_signal"/>
</dbReference>
<dbReference type="InterPro" id="IPR027056">
    <property type="entry name" value="Gluconate_2DH_su3"/>
</dbReference>
<reference evidence="3 4" key="1">
    <citation type="journal article" date="2016" name="Gene">
        <title>PacBio SMRT assembly of a complex multi-replicon genome reveals chlorocatechol degradative operon in a region of genome plasticity.</title>
        <authorList>
            <person name="Ricker N."/>
            <person name="Shen S.Y."/>
            <person name="Goordial J."/>
            <person name="Jin S."/>
            <person name="Fulthorpe R.R."/>
        </authorList>
    </citation>
    <scope>NUCLEOTIDE SEQUENCE [LARGE SCALE GENOMIC DNA]</scope>
    <source>
        <strain evidence="3 4">OLGA172</strain>
    </source>
</reference>
<feature type="transmembrane region" description="Helical" evidence="1">
    <location>
        <begin position="12"/>
        <end position="33"/>
    </location>
</feature>
<evidence type="ECO:0000313" key="4">
    <source>
        <dbReference type="Proteomes" id="UP000076852"/>
    </source>
</evidence>
<gene>
    <name evidence="3" type="ORF">AYM40_29345</name>
</gene>
<name>A0A160FTK7_9BURK</name>
<dbReference type="KEGG" id="buz:AYM40_29345"/>
<keyword evidence="1" id="KW-1133">Transmembrane helix</keyword>
<accession>A0A160FTK7</accession>
<keyword evidence="2" id="KW-0732">Signal</keyword>
<dbReference type="Pfam" id="PF13618">
    <property type="entry name" value="Gluconate_2-dh3"/>
    <property type="match status" value="1"/>
</dbReference>
<feature type="chain" id="PRO_5007813928" evidence="2">
    <location>
        <begin position="24"/>
        <end position="231"/>
    </location>
</feature>
<dbReference type="STRING" id="1804984.AYM40_29345"/>
<protein>
    <submittedName>
        <fullName evidence="3">Gluconate 2-dehydrogenase</fullName>
    </submittedName>
</protein>
<dbReference type="OrthoDB" id="8400810at2"/>
<dbReference type="AlphaFoldDB" id="A0A160FTK7"/>
<keyword evidence="1" id="KW-0472">Membrane</keyword>
<evidence type="ECO:0000256" key="2">
    <source>
        <dbReference type="SAM" id="SignalP"/>
    </source>
</evidence>
<dbReference type="Proteomes" id="UP000076852">
    <property type="component" value="Chromosome 2"/>
</dbReference>
<dbReference type="PROSITE" id="PS51318">
    <property type="entry name" value="TAT"/>
    <property type="match status" value="1"/>
</dbReference>
<organism evidence="3 4">
    <name type="scientific">Paraburkholderia phytofirmans OLGA172</name>
    <dbReference type="NCBI Taxonomy" id="1417228"/>
    <lineage>
        <taxon>Bacteria</taxon>
        <taxon>Pseudomonadati</taxon>
        <taxon>Pseudomonadota</taxon>
        <taxon>Betaproteobacteria</taxon>
        <taxon>Burkholderiales</taxon>
        <taxon>Burkholderiaceae</taxon>
        <taxon>Paraburkholderia</taxon>
    </lineage>
</organism>